<keyword evidence="3" id="KW-1185">Reference proteome</keyword>
<feature type="transmembrane region" description="Helical" evidence="1">
    <location>
        <begin position="203"/>
        <end position="222"/>
    </location>
</feature>
<keyword evidence="1" id="KW-1133">Transmembrane helix</keyword>
<evidence type="ECO:0008006" key="4">
    <source>
        <dbReference type="Google" id="ProtNLM"/>
    </source>
</evidence>
<sequence length="333" mass="37903">MFTWQEDREVSEQKLLNKIAHFTAGLYFWELLTTLYFDWSFVSGKRRWRWPILLYFLNRYAYLAAMIVLLYTQDVSFDTELDCHVLLNFIQIGGNMAVAFASLNLAVRTIVLWSGNKYVITGLAIMVIGQWAVILQGGELQAEWMKGAGCVNLQTNNTLLAVTYAISTVLDTVVLLLSFWKLRILAKAVHTSVFVTILFRDGLIYFIVALLGNIVVVVFEVIDIDPLWNVIFNIPSVAIITIAATRAVRNLQEQITAFPKETVQPSNVFSTRFRSIESPLSIYSYQSFVRSRYDLESSQLELQRDSIPIPFNIEAGAMRTVAEKGIIGSRRYP</sequence>
<dbReference type="Proteomes" id="UP001385951">
    <property type="component" value="Unassembled WGS sequence"/>
</dbReference>
<feature type="transmembrane region" description="Helical" evidence="1">
    <location>
        <begin position="118"/>
        <end position="138"/>
    </location>
</feature>
<name>A0AAW0FTJ2_9APHY</name>
<feature type="transmembrane region" description="Helical" evidence="1">
    <location>
        <begin position="20"/>
        <end position="41"/>
    </location>
</feature>
<reference evidence="2 3" key="1">
    <citation type="submission" date="2022-09" db="EMBL/GenBank/DDBJ databases">
        <authorList>
            <person name="Palmer J.M."/>
        </authorList>
    </citation>
    <scope>NUCLEOTIDE SEQUENCE [LARGE SCALE GENOMIC DNA]</scope>
    <source>
        <strain evidence="2 3">DSM 7382</strain>
    </source>
</reference>
<evidence type="ECO:0000313" key="2">
    <source>
        <dbReference type="EMBL" id="KAK7684953.1"/>
    </source>
</evidence>
<comment type="caution">
    <text evidence="2">The sequence shown here is derived from an EMBL/GenBank/DDBJ whole genome shotgun (WGS) entry which is preliminary data.</text>
</comment>
<feature type="transmembrane region" description="Helical" evidence="1">
    <location>
        <begin position="228"/>
        <end position="248"/>
    </location>
</feature>
<feature type="transmembrane region" description="Helical" evidence="1">
    <location>
        <begin position="158"/>
        <end position="182"/>
    </location>
</feature>
<feature type="transmembrane region" description="Helical" evidence="1">
    <location>
        <begin position="53"/>
        <end position="73"/>
    </location>
</feature>
<keyword evidence="1" id="KW-0812">Transmembrane</keyword>
<organism evidence="2 3">
    <name type="scientific">Cerrena zonata</name>
    <dbReference type="NCBI Taxonomy" id="2478898"/>
    <lineage>
        <taxon>Eukaryota</taxon>
        <taxon>Fungi</taxon>
        <taxon>Dikarya</taxon>
        <taxon>Basidiomycota</taxon>
        <taxon>Agaricomycotina</taxon>
        <taxon>Agaricomycetes</taxon>
        <taxon>Polyporales</taxon>
        <taxon>Cerrenaceae</taxon>
        <taxon>Cerrena</taxon>
    </lineage>
</organism>
<evidence type="ECO:0000313" key="3">
    <source>
        <dbReference type="Proteomes" id="UP001385951"/>
    </source>
</evidence>
<dbReference type="EMBL" id="JASBNA010000022">
    <property type="protein sequence ID" value="KAK7684953.1"/>
    <property type="molecule type" value="Genomic_DNA"/>
</dbReference>
<dbReference type="AlphaFoldDB" id="A0AAW0FTJ2"/>
<keyword evidence="1" id="KW-0472">Membrane</keyword>
<evidence type="ECO:0000256" key="1">
    <source>
        <dbReference type="SAM" id="Phobius"/>
    </source>
</evidence>
<protein>
    <recommendedName>
        <fullName evidence="4">Transmembrane protein</fullName>
    </recommendedName>
</protein>
<proteinExistence type="predicted"/>
<gene>
    <name evidence="2" type="ORF">QCA50_011788</name>
</gene>
<accession>A0AAW0FTJ2</accession>
<feature type="transmembrane region" description="Helical" evidence="1">
    <location>
        <begin position="85"/>
        <end position="106"/>
    </location>
</feature>